<proteinExistence type="predicted"/>
<name>X0WN32_9ZZZZ</name>
<feature type="transmembrane region" description="Helical" evidence="1">
    <location>
        <begin position="39"/>
        <end position="57"/>
    </location>
</feature>
<evidence type="ECO:0000256" key="1">
    <source>
        <dbReference type="SAM" id="Phobius"/>
    </source>
</evidence>
<feature type="non-terminal residue" evidence="2">
    <location>
        <position position="1"/>
    </location>
</feature>
<dbReference type="Pfam" id="PF10101">
    <property type="entry name" value="DUF2339"/>
    <property type="match status" value="1"/>
</dbReference>
<keyword evidence="1" id="KW-0812">Transmembrane</keyword>
<organism evidence="2">
    <name type="scientific">marine sediment metagenome</name>
    <dbReference type="NCBI Taxonomy" id="412755"/>
    <lineage>
        <taxon>unclassified sequences</taxon>
        <taxon>metagenomes</taxon>
        <taxon>ecological metagenomes</taxon>
    </lineage>
</organism>
<keyword evidence="1" id="KW-0472">Membrane</keyword>
<gene>
    <name evidence="2" type="ORF">S01H1_47832</name>
</gene>
<accession>X0WN32</accession>
<feature type="transmembrane region" description="Helical" evidence="1">
    <location>
        <begin position="77"/>
        <end position="96"/>
    </location>
</feature>
<reference evidence="2" key="1">
    <citation type="journal article" date="2014" name="Front. Microbiol.">
        <title>High frequency of phylogenetically diverse reductive dehalogenase-homologous genes in deep subseafloor sedimentary metagenomes.</title>
        <authorList>
            <person name="Kawai M."/>
            <person name="Futagami T."/>
            <person name="Toyoda A."/>
            <person name="Takaki Y."/>
            <person name="Nishi S."/>
            <person name="Hori S."/>
            <person name="Arai W."/>
            <person name="Tsubouchi T."/>
            <person name="Morono Y."/>
            <person name="Uchiyama I."/>
            <person name="Ito T."/>
            <person name="Fujiyama A."/>
            <person name="Inagaki F."/>
            <person name="Takami H."/>
        </authorList>
    </citation>
    <scope>NUCLEOTIDE SEQUENCE</scope>
    <source>
        <strain evidence="2">Expedition CK06-06</strain>
    </source>
</reference>
<feature type="transmembrane region" description="Helical" evidence="1">
    <location>
        <begin position="108"/>
        <end position="125"/>
    </location>
</feature>
<sequence>LWWLHGGVLLMAPLLLLLARLAGEAPETALGRPRERLQALVFATALVVAMLLLRREAFAITHAPPFMDLFAEGARRAGYRTILSLSYALLAFGVYVSAVRTGVRPRLHAAYALYVFTAFKVYLFDLEAQNQLYRAFSLLVFAAILFVSSHFANRQQRAQEERQHA</sequence>
<feature type="transmembrane region" description="Helical" evidence="1">
    <location>
        <begin position="132"/>
        <end position="152"/>
    </location>
</feature>
<dbReference type="InterPro" id="IPR019286">
    <property type="entry name" value="DUF2339_TM"/>
</dbReference>
<keyword evidence="1" id="KW-1133">Transmembrane helix</keyword>
<dbReference type="AlphaFoldDB" id="X0WN32"/>
<comment type="caution">
    <text evidence="2">The sequence shown here is derived from an EMBL/GenBank/DDBJ whole genome shotgun (WGS) entry which is preliminary data.</text>
</comment>
<protein>
    <recommendedName>
        <fullName evidence="3">DUF2339 domain-containing protein</fullName>
    </recommendedName>
</protein>
<evidence type="ECO:0008006" key="3">
    <source>
        <dbReference type="Google" id="ProtNLM"/>
    </source>
</evidence>
<evidence type="ECO:0000313" key="2">
    <source>
        <dbReference type="EMBL" id="GAG24637.1"/>
    </source>
</evidence>
<dbReference type="EMBL" id="BARS01030680">
    <property type="protein sequence ID" value="GAG24637.1"/>
    <property type="molecule type" value="Genomic_DNA"/>
</dbReference>